<dbReference type="Proteomes" id="UP000297814">
    <property type="component" value="Unassembled WGS sequence"/>
</dbReference>
<name>A0A4Z1GGK7_9HELO</name>
<gene>
    <name evidence="1" type="ORF">BHYA_0145g00270</name>
</gene>
<protein>
    <submittedName>
        <fullName evidence="1">Uncharacterized protein</fullName>
    </submittedName>
</protein>
<sequence>MDSELLNSSFPSTLELWAMNLARDTPWPEAHTSLAMGLIIQPVVPRTLNDIGFVDSKTKTDLIRFLTNIIMQIANRIPNIMEGATKIDGEPCFEPMFSKTGAYLVLGLKSGHERLLPGASMDPSSDDMRLQFQAPFFIAL</sequence>
<comment type="caution">
    <text evidence="1">The sequence shown here is derived from an EMBL/GenBank/DDBJ whole genome shotgun (WGS) entry which is preliminary data.</text>
</comment>
<dbReference type="EMBL" id="PQXK01000145">
    <property type="protein sequence ID" value="TGO35825.1"/>
    <property type="molecule type" value="Genomic_DNA"/>
</dbReference>
<evidence type="ECO:0000313" key="1">
    <source>
        <dbReference type="EMBL" id="TGO35825.1"/>
    </source>
</evidence>
<keyword evidence="2" id="KW-1185">Reference proteome</keyword>
<evidence type="ECO:0000313" key="2">
    <source>
        <dbReference type="Proteomes" id="UP000297814"/>
    </source>
</evidence>
<reference evidence="1 2" key="1">
    <citation type="submission" date="2017-12" db="EMBL/GenBank/DDBJ databases">
        <title>Comparative genomics of Botrytis spp.</title>
        <authorList>
            <person name="Valero-Jimenez C.A."/>
            <person name="Tapia P."/>
            <person name="Veloso J."/>
            <person name="Silva-Moreno E."/>
            <person name="Staats M."/>
            <person name="Valdes J.H."/>
            <person name="Van Kan J.A.L."/>
        </authorList>
    </citation>
    <scope>NUCLEOTIDE SEQUENCE [LARGE SCALE GENOMIC DNA]</scope>
    <source>
        <strain evidence="1 2">Bh0001</strain>
    </source>
</reference>
<organism evidence="1 2">
    <name type="scientific">Botrytis hyacinthi</name>
    <dbReference type="NCBI Taxonomy" id="278943"/>
    <lineage>
        <taxon>Eukaryota</taxon>
        <taxon>Fungi</taxon>
        <taxon>Dikarya</taxon>
        <taxon>Ascomycota</taxon>
        <taxon>Pezizomycotina</taxon>
        <taxon>Leotiomycetes</taxon>
        <taxon>Helotiales</taxon>
        <taxon>Sclerotiniaceae</taxon>
        <taxon>Botrytis</taxon>
    </lineage>
</organism>
<accession>A0A4Z1GGK7</accession>
<proteinExistence type="predicted"/>
<dbReference type="AlphaFoldDB" id="A0A4Z1GGK7"/>